<dbReference type="InterPro" id="IPR015422">
    <property type="entry name" value="PyrdxlP-dep_Trfase_small"/>
</dbReference>
<dbReference type="GO" id="GO:0008453">
    <property type="term" value="F:alanine-glyoxylate transaminase activity"/>
    <property type="evidence" value="ECO:0007669"/>
    <property type="project" value="UniProtKB-EC"/>
</dbReference>
<evidence type="ECO:0000313" key="9">
    <source>
        <dbReference type="Proteomes" id="UP000033115"/>
    </source>
</evidence>
<keyword evidence="5 8" id="KW-0032">Aminotransferase</keyword>
<dbReference type="AlphaFoldDB" id="A0A0E3GSD1"/>
<evidence type="ECO:0000256" key="2">
    <source>
        <dbReference type="ARBA" id="ARBA00008954"/>
    </source>
</evidence>
<dbReference type="SUPFAM" id="SSF53383">
    <property type="entry name" value="PLP-dependent transferases"/>
    <property type="match status" value="1"/>
</dbReference>
<dbReference type="Pfam" id="PF00202">
    <property type="entry name" value="Aminotran_3"/>
    <property type="match status" value="1"/>
</dbReference>
<evidence type="ECO:0000256" key="6">
    <source>
        <dbReference type="ARBA" id="ARBA00022679"/>
    </source>
</evidence>
<dbReference type="GO" id="GO:0030170">
    <property type="term" value="F:pyridoxal phosphate binding"/>
    <property type="evidence" value="ECO:0007669"/>
    <property type="project" value="InterPro"/>
</dbReference>
<dbReference type="InterPro" id="IPR015424">
    <property type="entry name" value="PyrdxlP-dep_Trfase"/>
</dbReference>
<reference evidence="8 9" key="1">
    <citation type="journal article" date="2015" name="J. Biotechnol.">
        <title>Complete genome sequence of a malodorant-producing acetogen, Clostridium scatologenes ATCC 25775(T).</title>
        <authorList>
            <person name="Zhu Z."/>
            <person name="Guo T."/>
            <person name="Zheng H."/>
            <person name="Song T."/>
            <person name="Ouyang P."/>
            <person name="Xie J."/>
        </authorList>
    </citation>
    <scope>NUCLEOTIDE SEQUENCE [LARGE SCALE GENOMIC DNA]</scope>
    <source>
        <strain evidence="8 9">ATCC 25775</strain>
    </source>
</reference>
<comment type="cofactor">
    <cofactor evidence="1">
        <name>pyridoxal 5'-phosphate</name>
        <dbReference type="ChEBI" id="CHEBI:597326"/>
    </cofactor>
</comment>
<comment type="similarity">
    <text evidence="2">Belongs to the class-III pyridoxal-phosphate-dependent aminotransferase family.</text>
</comment>
<dbReference type="Gene3D" id="3.90.1150.10">
    <property type="entry name" value="Aspartate Aminotransferase, domain 1"/>
    <property type="match status" value="1"/>
</dbReference>
<keyword evidence="6 8" id="KW-0808">Transferase</keyword>
<dbReference type="PANTHER" id="PTHR45688:SF3">
    <property type="entry name" value="ALANINE--GLYOXYLATE AMINOTRANSFERASE 2, MITOCHONDRIAL"/>
    <property type="match status" value="1"/>
</dbReference>
<gene>
    <name evidence="8" type="ORF">CSCA_4736</name>
</gene>
<evidence type="ECO:0000256" key="1">
    <source>
        <dbReference type="ARBA" id="ARBA00001933"/>
    </source>
</evidence>
<sequence length="134" mass="15673">MENFIGAKKVIEKKKEYTIPCSYHFFSNPPQFVKGKMQHLYDSEGKEYLDFFAGVSVMNCGHCNEEILDKTIEQMRNLQHTTTIYITEPLVNLAEQLSKVTPGNLKRSFFVVQALKPMRVQCFWQNYIQEKVNL</sequence>
<dbReference type="HOGENOM" id="CLU_1892578_0_0_9"/>
<evidence type="ECO:0000256" key="5">
    <source>
        <dbReference type="ARBA" id="ARBA00022576"/>
    </source>
</evidence>
<dbReference type="STRING" id="1548.CSCA_4736"/>
<proteinExistence type="inferred from homology"/>
<keyword evidence="9" id="KW-1185">Reference proteome</keyword>
<accession>A0A0E3GSD1</accession>
<dbReference type="Proteomes" id="UP000033115">
    <property type="component" value="Chromosome"/>
</dbReference>
<protein>
    <recommendedName>
        <fullName evidence="4">alanine--glyoxylate transaminase</fullName>
        <ecNumber evidence="4">2.6.1.44</ecNumber>
    </recommendedName>
</protein>
<dbReference type="EC" id="2.6.1.44" evidence="4"/>
<dbReference type="GO" id="GO:0019481">
    <property type="term" value="P:L-alanine catabolic process, by transamination"/>
    <property type="evidence" value="ECO:0007669"/>
    <property type="project" value="TreeGrafter"/>
</dbReference>
<name>A0A0E3GSD1_CLOSL</name>
<evidence type="ECO:0000256" key="4">
    <source>
        <dbReference type="ARBA" id="ARBA00013049"/>
    </source>
</evidence>
<keyword evidence="7" id="KW-0663">Pyridoxal phosphate</keyword>
<evidence type="ECO:0000256" key="7">
    <source>
        <dbReference type="ARBA" id="ARBA00022898"/>
    </source>
</evidence>
<evidence type="ECO:0000256" key="3">
    <source>
        <dbReference type="ARBA" id="ARBA00011881"/>
    </source>
</evidence>
<evidence type="ECO:0000313" key="8">
    <source>
        <dbReference type="EMBL" id="AKA71861.1"/>
    </source>
</evidence>
<dbReference type="InterPro" id="IPR015421">
    <property type="entry name" value="PyrdxlP-dep_Trfase_major"/>
</dbReference>
<comment type="subunit">
    <text evidence="3">Homotetramer.</text>
</comment>
<organism evidence="8 9">
    <name type="scientific">Clostridium scatologenes</name>
    <dbReference type="NCBI Taxonomy" id="1548"/>
    <lineage>
        <taxon>Bacteria</taxon>
        <taxon>Bacillati</taxon>
        <taxon>Bacillota</taxon>
        <taxon>Clostridia</taxon>
        <taxon>Eubacteriales</taxon>
        <taxon>Clostridiaceae</taxon>
        <taxon>Clostridium</taxon>
    </lineage>
</organism>
<dbReference type="Gene3D" id="3.40.640.10">
    <property type="entry name" value="Type I PLP-dependent aspartate aminotransferase-like (Major domain)"/>
    <property type="match status" value="1"/>
</dbReference>
<dbReference type="GO" id="GO:0009436">
    <property type="term" value="P:glyoxylate catabolic process"/>
    <property type="evidence" value="ECO:0007669"/>
    <property type="project" value="TreeGrafter"/>
</dbReference>
<dbReference type="EMBL" id="CP009933">
    <property type="protein sequence ID" value="AKA71861.1"/>
    <property type="molecule type" value="Genomic_DNA"/>
</dbReference>
<dbReference type="InterPro" id="IPR005814">
    <property type="entry name" value="Aminotrans_3"/>
</dbReference>
<dbReference type="KEGG" id="csq:CSCA_4736"/>
<dbReference type="PANTHER" id="PTHR45688">
    <property type="match status" value="1"/>
</dbReference>